<keyword evidence="2" id="KW-1185">Reference proteome</keyword>
<evidence type="ECO:0008006" key="3">
    <source>
        <dbReference type="Google" id="ProtNLM"/>
    </source>
</evidence>
<evidence type="ECO:0000313" key="1">
    <source>
        <dbReference type="EMBL" id="KAL1269984.1"/>
    </source>
</evidence>
<organism evidence="1 2">
    <name type="scientific">Cirrhinus molitorella</name>
    <name type="common">mud carp</name>
    <dbReference type="NCBI Taxonomy" id="172907"/>
    <lineage>
        <taxon>Eukaryota</taxon>
        <taxon>Metazoa</taxon>
        <taxon>Chordata</taxon>
        <taxon>Craniata</taxon>
        <taxon>Vertebrata</taxon>
        <taxon>Euteleostomi</taxon>
        <taxon>Actinopterygii</taxon>
        <taxon>Neopterygii</taxon>
        <taxon>Teleostei</taxon>
        <taxon>Ostariophysi</taxon>
        <taxon>Cypriniformes</taxon>
        <taxon>Cyprinidae</taxon>
        <taxon>Labeoninae</taxon>
        <taxon>Labeonini</taxon>
        <taxon>Cirrhinus</taxon>
    </lineage>
</organism>
<sequence length="211" mass="23153">MPVGLIGFEPWDVVNGEVSQQDPEVKDVSSKEVDVENYAEYAPFINTGIVSLAGREGEVPVKILRDTGASQSFLLEGVLPLSDQTATGKDVIIRGLVFGNDLAQGNVWGASKTIPSTKVVSSPLLANIPDECNQKFPHVFLSCAVPRAMEKQLIDSVKMYLTHYLPMLIEDESSSQKTCSDDIGMMEFIFLLKMSVKLELGLYSYRGAWMA</sequence>
<proteinExistence type="predicted"/>
<protein>
    <recommendedName>
        <fullName evidence="3">Peptidase A2 domain-containing protein</fullName>
    </recommendedName>
</protein>
<dbReference type="Proteomes" id="UP001558613">
    <property type="component" value="Unassembled WGS sequence"/>
</dbReference>
<gene>
    <name evidence="1" type="ORF">QQF64_032273</name>
</gene>
<accession>A0ABR3MZC1</accession>
<reference evidence="1 2" key="1">
    <citation type="submission" date="2023-09" db="EMBL/GenBank/DDBJ databases">
        <authorList>
            <person name="Wang M."/>
        </authorList>
    </citation>
    <scope>NUCLEOTIDE SEQUENCE [LARGE SCALE GENOMIC DNA]</scope>
    <source>
        <strain evidence="1">GT-2023</strain>
        <tissue evidence="1">Liver</tissue>
    </source>
</reference>
<dbReference type="EMBL" id="JAYMGO010000008">
    <property type="protein sequence ID" value="KAL1269984.1"/>
    <property type="molecule type" value="Genomic_DNA"/>
</dbReference>
<evidence type="ECO:0000313" key="2">
    <source>
        <dbReference type="Proteomes" id="UP001558613"/>
    </source>
</evidence>
<name>A0ABR3MZC1_9TELE</name>
<comment type="caution">
    <text evidence="1">The sequence shown here is derived from an EMBL/GenBank/DDBJ whole genome shotgun (WGS) entry which is preliminary data.</text>
</comment>